<dbReference type="PANTHER" id="PTHR38446:SF1">
    <property type="entry name" value="BLL0914 PROTEIN"/>
    <property type="match status" value="1"/>
</dbReference>
<keyword evidence="1" id="KW-0812">Transmembrane</keyword>
<comment type="caution">
    <text evidence="2">The sequence shown here is derived from an EMBL/GenBank/DDBJ whole genome shotgun (WGS) entry which is preliminary data.</text>
</comment>
<name>A0AAJ5K613_LEVBR</name>
<protein>
    <submittedName>
        <fullName evidence="2">DUF1304 domain-containing protein</fullName>
    </submittedName>
</protein>
<feature type="transmembrane region" description="Helical" evidence="1">
    <location>
        <begin position="104"/>
        <end position="121"/>
    </location>
</feature>
<dbReference type="RefSeq" id="WP_087609393.1">
    <property type="nucleotide sequence ID" value="NZ_CP021674.1"/>
</dbReference>
<gene>
    <name evidence="2" type="ORF">DIS17_00685</name>
</gene>
<feature type="transmembrane region" description="Helical" evidence="1">
    <location>
        <begin position="56"/>
        <end position="73"/>
    </location>
</feature>
<evidence type="ECO:0000256" key="1">
    <source>
        <dbReference type="SAM" id="Phobius"/>
    </source>
</evidence>
<evidence type="ECO:0000313" key="3">
    <source>
        <dbReference type="Proteomes" id="UP000785759"/>
    </source>
</evidence>
<accession>A0AAJ5K613</accession>
<sequence>MKMISDVLVFAVALEALFIMVLEMFLTQTKIARNAFDLPKEYLAQEKVQVSMANQGLYNGFIGVGILLSMLVFPNELRIWNLYLFVGFVVVAAIYGAFTANKKIIFSQGLPAILALVALILSNS</sequence>
<evidence type="ECO:0000313" key="2">
    <source>
        <dbReference type="EMBL" id="TOZ05994.1"/>
    </source>
</evidence>
<keyword evidence="1" id="KW-1133">Transmembrane helix</keyword>
<feature type="transmembrane region" description="Helical" evidence="1">
    <location>
        <begin position="80"/>
        <end position="98"/>
    </location>
</feature>
<dbReference type="EMBL" id="QFDK01000001">
    <property type="protein sequence ID" value="TOZ05994.1"/>
    <property type="molecule type" value="Genomic_DNA"/>
</dbReference>
<organism evidence="2 3">
    <name type="scientific">Levilactobacillus brevis</name>
    <name type="common">Lactobacillus brevis</name>
    <dbReference type="NCBI Taxonomy" id="1580"/>
    <lineage>
        <taxon>Bacteria</taxon>
        <taxon>Bacillati</taxon>
        <taxon>Bacillota</taxon>
        <taxon>Bacilli</taxon>
        <taxon>Lactobacillales</taxon>
        <taxon>Lactobacillaceae</taxon>
        <taxon>Levilactobacillus</taxon>
    </lineage>
</organism>
<dbReference type="Pfam" id="PF06993">
    <property type="entry name" value="DUF1304"/>
    <property type="match status" value="1"/>
</dbReference>
<reference evidence="2" key="1">
    <citation type="submission" date="2018-05" db="EMBL/GenBank/DDBJ databases">
        <title>Genome Comparison of Lactic Acid Bacteria Isolated from non-Wheat Sourdough.</title>
        <authorList>
            <person name="Rice T."/>
            <person name="Axel C."/>
            <person name="Lynch K.M."/>
            <person name="Benz C."/>
            <person name="Arendt E.K."/>
            <person name="Coffey A."/>
        </authorList>
    </citation>
    <scope>NUCLEOTIDE SEQUENCE</scope>
    <source>
        <strain evidence="2">TR055</strain>
    </source>
</reference>
<keyword evidence="1" id="KW-0472">Membrane</keyword>
<feature type="transmembrane region" description="Helical" evidence="1">
    <location>
        <begin position="7"/>
        <end position="26"/>
    </location>
</feature>
<proteinExistence type="predicted"/>
<dbReference type="Proteomes" id="UP000785759">
    <property type="component" value="Unassembled WGS sequence"/>
</dbReference>
<dbReference type="PANTHER" id="PTHR38446">
    <property type="entry name" value="BLL0914 PROTEIN"/>
    <property type="match status" value="1"/>
</dbReference>
<dbReference type="AlphaFoldDB" id="A0AAJ5K613"/>
<dbReference type="InterPro" id="IPR009732">
    <property type="entry name" value="DUF1304"/>
</dbReference>